<dbReference type="Gene3D" id="2.130.10.10">
    <property type="entry name" value="YVTN repeat-like/Quinoprotein amine dehydrogenase"/>
    <property type="match status" value="1"/>
</dbReference>
<name>A0A6A3BH36_HIBSY</name>
<dbReference type="SMART" id="SM00320">
    <property type="entry name" value="WD40"/>
    <property type="match status" value="6"/>
</dbReference>
<gene>
    <name evidence="15" type="ORF">F3Y22_tig00110190pilonHSYRG00002</name>
</gene>
<keyword evidence="16" id="KW-1185">Reference proteome</keyword>
<evidence type="ECO:0000256" key="8">
    <source>
        <dbReference type="ARBA" id="ARBA00022781"/>
    </source>
</evidence>
<evidence type="ECO:0000256" key="2">
    <source>
        <dbReference type="ARBA" id="ARBA00005699"/>
    </source>
</evidence>
<dbReference type="GO" id="GO:0045259">
    <property type="term" value="C:proton-transporting ATP synthase complex"/>
    <property type="evidence" value="ECO:0007669"/>
    <property type="project" value="UniProtKB-KW"/>
</dbReference>
<evidence type="ECO:0000256" key="9">
    <source>
        <dbReference type="ARBA" id="ARBA00023065"/>
    </source>
</evidence>
<evidence type="ECO:0000256" key="1">
    <source>
        <dbReference type="ARBA" id="ARBA00004325"/>
    </source>
</evidence>
<comment type="similarity">
    <text evidence="2">Belongs to the ATPase g subunit family.</text>
</comment>
<keyword evidence="12" id="KW-0066">ATP synthesis</keyword>
<dbReference type="GO" id="GO:0015078">
    <property type="term" value="F:proton transmembrane transporter activity"/>
    <property type="evidence" value="ECO:0007669"/>
    <property type="project" value="InterPro"/>
</dbReference>
<dbReference type="Proteomes" id="UP000436088">
    <property type="component" value="Unassembled WGS sequence"/>
</dbReference>
<evidence type="ECO:0000256" key="12">
    <source>
        <dbReference type="ARBA" id="ARBA00023310"/>
    </source>
</evidence>
<keyword evidence="7 14" id="KW-0677">Repeat</keyword>
<organism evidence="15 16">
    <name type="scientific">Hibiscus syriacus</name>
    <name type="common">Rose of Sharon</name>
    <dbReference type="NCBI Taxonomy" id="106335"/>
    <lineage>
        <taxon>Eukaryota</taxon>
        <taxon>Viridiplantae</taxon>
        <taxon>Streptophyta</taxon>
        <taxon>Embryophyta</taxon>
        <taxon>Tracheophyta</taxon>
        <taxon>Spermatophyta</taxon>
        <taxon>Magnoliopsida</taxon>
        <taxon>eudicotyledons</taxon>
        <taxon>Gunneridae</taxon>
        <taxon>Pentapetalae</taxon>
        <taxon>rosids</taxon>
        <taxon>malvids</taxon>
        <taxon>Malvales</taxon>
        <taxon>Malvaceae</taxon>
        <taxon>Malvoideae</taxon>
        <taxon>Hibiscus</taxon>
    </lineage>
</organism>
<proteinExistence type="inferred from homology"/>
<keyword evidence="9" id="KW-0406">Ion transport</keyword>
<evidence type="ECO:0000256" key="11">
    <source>
        <dbReference type="ARBA" id="ARBA00023136"/>
    </source>
</evidence>
<dbReference type="AlphaFoldDB" id="A0A6A3BH36"/>
<keyword evidence="11" id="KW-0472">Membrane</keyword>
<evidence type="ECO:0000256" key="7">
    <source>
        <dbReference type="ARBA" id="ARBA00022737"/>
    </source>
</evidence>
<evidence type="ECO:0000256" key="5">
    <source>
        <dbReference type="ARBA" id="ARBA00022547"/>
    </source>
</evidence>
<dbReference type="FunFam" id="2.130.10.10:FF:000609">
    <property type="entry name" value="Serine/threonine-protein phosphatase 2A 55 kDa regulatory subunit B"/>
    <property type="match status" value="1"/>
</dbReference>
<evidence type="ECO:0000256" key="3">
    <source>
        <dbReference type="ARBA" id="ARBA00008259"/>
    </source>
</evidence>
<evidence type="ECO:0000313" key="15">
    <source>
        <dbReference type="EMBL" id="KAE8714758.1"/>
    </source>
</evidence>
<dbReference type="PRINTS" id="PR00600">
    <property type="entry name" value="PP2APR55"/>
</dbReference>
<dbReference type="Pfam" id="PF04718">
    <property type="entry name" value="ATP-synt_G"/>
    <property type="match status" value="1"/>
</dbReference>
<dbReference type="PROSITE" id="PS01024">
    <property type="entry name" value="PR55_1"/>
    <property type="match status" value="1"/>
</dbReference>
<evidence type="ECO:0000256" key="13">
    <source>
        <dbReference type="ARBA" id="ARBA00034298"/>
    </source>
</evidence>
<keyword evidence="5" id="KW-0138">CF(0)</keyword>
<dbReference type="InterPro" id="IPR018067">
    <property type="entry name" value="PP2A_PR55_CS"/>
</dbReference>
<dbReference type="InterPro" id="IPR006808">
    <property type="entry name" value="ATP_synth_F0_gsu_mt"/>
</dbReference>
<comment type="subcellular location">
    <subcellularLocation>
        <location evidence="1">Mitochondrion membrane</location>
    </subcellularLocation>
</comment>
<keyword evidence="10" id="KW-0496">Mitochondrion</keyword>
<accession>A0A6A3BH36</accession>
<evidence type="ECO:0000256" key="10">
    <source>
        <dbReference type="ARBA" id="ARBA00023128"/>
    </source>
</evidence>
<comment type="similarity">
    <text evidence="3 14">Belongs to the phosphatase 2A regulatory subunit B family.</text>
</comment>
<dbReference type="InterPro" id="IPR036322">
    <property type="entry name" value="WD40_repeat_dom_sf"/>
</dbReference>
<dbReference type="GO" id="GO:0015986">
    <property type="term" value="P:proton motive force-driven ATP synthesis"/>
    <property type="evidence" value="ECO:0007669"/>
    <property type="project" value="InterPro"/>
</dbReference>
<comment type="caution">
    <text evidence="15">The sequence shown here is derived from an EMBL/GenBank/DDBJ whole genome shotgun (WGS) entry which is preliminary data.</text>
</comment>
<dbReference type="InterPro" id="IPR000009">
    <property type="entry name" value="PP2A_PR55"/>
</dbReference>
<keyword evidence="6 14" id="KW-0853">WD repeat</keyword>
<dbReference type="GO" id="GO:0031966">
    <property type="term" value="C:mitochondrial membrane"/>
    <property type="evidence" value="ECO:0007669"/>
    <property type="project" value="UniProtKB-SubCell"/>
</dbReference>
<evidence type="ECO:0000256" key="4">
    <source>
        <dbReference type="ARBA" id="ARBA00022448"/>
    </source>
</evidence>
<keyword evidence="4" id="KW-0813">Transport</keyword>
<keyword evidence="8" id="KW-0375">Hydrogen ion transport</keyword>
<dbReference type="InterPro" id="IPR001680">
    <property type="entry name" value="WD40_rpt"/>
</dbReference>
<dbReference type="InterPro" id="IPR015943">
    <property type="entry name" value="WD40/YVTN_repeat-like_dom_sf"/>
</dbReference>
<protein>
    <recommendedName>
        <fullName evidence="14">Serine/threonine-protein phosphatase 2A 55 kDa regulatory subunit B</fullName>
    </recommendedName>
</protein>
<dbReference type="EMBL" id="VEPZ02000868">
    <property type="protein sequence ID" value="KAE8714758.1"/>
    <property type="molecule type" value="Genomic_DNA"/>
</dbReference>
<dbReference type="PANTHER" id="PTHR11871">
    <property type="entry name" value="PROTEIN PHOSPHATASE PP2A REGULATORY SUBUNIT B"/>
    <property type="match status" value="1"/>
</dbReference>
<dbReference type="SUPFAM" id="SSF50978">
    <property type="entry name" value="WD40 repeat-like"/>
    <property type="match status" value="1"/>
</dbReference>
<dbReference type="GO" id="GO:0019888">
    <property type="term" value="F:protein phosphatase regulator activity"/>
    <property type="evidence" value="ECO:0007669"/>
    <property type="project" value="InterPro"/>
</dbReference>
<evidence type="ECO:0000313" key="16">
    <source>
        <dbReference type="Proteomes" id="UP000436088"/>
    </source>
</evidence>
<reference evidence="15" key="1">
    <citation type="submission" date="2019-09" db="EMBL/GenBank/DDBJ databases">
        <title>Draft genome information of white flower Hibiscus syriacus.</title>
        <authorList>
            <person name="Kim Y.-M."/>
        </authorList>
    </citation>
    <scope>NUCLEOTIDE SEQUENCE [LARGE SCALE GENOMIC DNA]</scope>
    <source>
        <strain evidence="15">YM2019G1</strain>
    </source>
</reference>
<comment type="function">
    <text evidence="13">The B regulatory subunit may modulate substrate selectivity and catalytic activity, and may also direct the localization of the catalytic enzyme to a particular subcellular compartment.</text>
</comment>
<sequence>MHGGDEVVAAPPGPPQPLDWKFSQVFGERTAGEEVQEGCSFALVPCNALNHFWVLCYKEGIEKVNLMKLGMMHAQRVVPFVVLMAVVEFEMEIDYVSRVYVTLSLNSWMDDNIVDIISAIEFDKNGDHLATGDRGGRVVLFERTDTKDHGVSRRDLETMDYPISRHPEFRYMTEFQSHEPEFDYLKSLEIEEKINKMRWCQRANSALFLLSTNDKTIKFWKVQEKKVKKISDMNLDPSKAVGNGSVASSNSPKPCLANGSSFDGSYNNLSNDFFPPEGLPSLRLPVDPLFPRAALQLARSCHSEMVFGDTVHALEMKDCDGETFISADDLRINLWNLEISSQSFNIVDVKPANMEDLTEVITSAEFHPTHCNMLAYSSSKGSIRLIDLRQSALCDSHAKLFEEPEAPGSRSFFTEIIASISDIKFSKDGRYILSRDYMTLKLWDINMDSGPVATFQVHEYLRPKLCDLYENDSIFDKFECCLSGDGLRVATGSYSNLFRVFGCAPGSTESTTLEASKNPMRRQVLAPTRPSRPLSSITRVVRRGSETPGVDANGNSFDFTTKLLHLAWHPTENLIACAAANSLYMCAQLNSRYLVSCPPLLSIPENSFSLNNDNIETTDNIALNTVISMASRLQQFQTKAAQISELVTKNGSCYYKELMEKNKSYIKEPSNIETCQLLAKQLFYTRLASIPRRHEAFWKELHCLKEFLKTREAWNIENASMAALIGVECYTWFFGGEIIGRGFAITGYHV</sequence>
<dbReference type="GO" id="GO:0000159">
    <property type="term" value="C:protein phosphatase type 2A complex"/>
    <property type="evidence" value="ECO:0007669"/>
    <property type="project" value="UniProtKB-UniRule"/>
</dbReference>
<evidence type="ECO:0000256" key="6">
    <source>
        <dbReference type="ARBA" id="ARBA00022574"/>
    </source>
</evidence>
<evidence type="ECO:0000256" key="14">
    <source>
        <dbReference type="RuleBase" id="RU331113"/>
    </source>
</evidence>